<dbReference type="EMBL" id="SNVW01000001">
    <property type="protein sequence ID" value="TDN46445.1"/>
    <property type="molecule type" value="Genomic_DNA"/>
</dbReference>
<dbReference type="Proteomes" id="UP000295764">
    <property type="component" value="Unassembled WGS sequence"/>
</dbReference>
<organism evidence="2 3">
    <name type="scientific">Curtobacterium flaccumfaciens</name>
    <dbReference type="NCBI Taxonomy" id="2035"/>
    <lineage>
        <taxon>Bacteria</taxon>
        <taxon>Bacillati</taxon>
        <taxon>Actinomycetota</taxon>
        <taxon>Actinomycetes</taxon>
        <taxon>Micrococcales</taxon>
        <taxon>Microbacteriaceae</taxon>
        <taxon>Curtobacterium</taxon>
    </lineage>
</organism>
<keyword evidence="1" id="KW-1133">Transmembrane helix</keyword>
<dbReference type="STRING" id="2035.RU06_10515"/>
<reference evidence="2 3" key="1">
    <citation type="submission" date="2019-03" db="EMBL/GenBank/DDBJ databases">
        <title>Genomic analyses of the natural microbiome of Caenorhabditis elegans.</title>
        <authorList>
            <person name="Samuel B."/>
        </authorList>
    </citation>
    <scope>NUCLEOTIDE SEQUENCE [LARGE SCALE GENOMIC DNA]</scope>
    <source>
        <strain evidence="2 3">JUb65</strain>
    </source>
</reference>
<comment type="caution">
    <text evidence="2">The sequence shown here is derived from an EMBL/GenBank/DDBJ whole genome shotgun (WGS) entry which is preliminary data.</text>
</comment>
<dbReference type="Pfam" id="PF14030">
    <property type="entry name" value="DUF4245"/>
    <property type="match status" value="1"/>
</dbReference>
<evidence type="ECO:0000313" key="2">
    <source>
        <dbReference type="EMBL" id="TDN46445.1"/>
    </source>
</evidence>
<sequence length="212" mass="22684">MTDPDGRPIVAELGRPETAEETWARKDAARTARRQHQTAFNLVIALIASLGIVLFLVAVVVRPDTTVVDRAVDYRQVASQAKVPGVTLAAPVLPDGYSSNRADFKDKTSDGVSVWTVGLITPDKQYIGLQQGIKANDTWVSNQLDQHAATGTRTIAGTKWTVYDRRAEGDDAGNQAYSLVSTFGTSTVVLSGTANGSSFRTVATAVSKQFAD</sequence>
<keyword evidence="1" id="KW-0812">Transmembrane</keyword>
<keyword evidence="1" id="KW-0472">Membrane</keyword>
<name>A0A4R6DNA1_9MICO</name>
<dbReference type="InterPro" id="IPR025339">
    <property type="entry name" value="DUF4245"/>
</dbReference>
<feature type="transmembrane region" description="Helical" evidence="1">
    <location>
        <begin position="39"/>
        <end position="61"/>
    </location>
</feature>
<evidence type="ECO:0000256" key="1">
    <source>
        <dbReference type="SAM" id="Phobius"/>
    </source>
</evidence>
<dbReference type="OrthoDB" id="4801970at2"/>
<dbReference type="AlphaFoldDB" id="A0A4R6DNA1"/>
<evidence type="ECO:0000313" key="3">
    <source>
        <dbReference type="Proteomes" id="UP000295764"/>
    </source>
</evidence>
<proteinExistence type="predicted"/>
<dbReference type="RefSeq" id="WP_133518331.1">
    <property type="nucleotide sequence ID" value="NZ_SNVW01000001.1"/>
</dbReference>
<accession>A0A4R6DNA1</accession>
<gene>
    <name evidence="2" type="ORF">EDF64_101310</name>
</gene>
<protein>
    <submittedName>
        <fullName evidence="2">Uncharacterized protein DUF4245</fullName>
    </submittedName>
</protein>